<keyword evidence="4" id="KW-1185">Reference proteome</keyword>
<dbReference type="AlphaFoldDB" id="A0A1G9Q584"/>
<protein>
    <submittedName>
        <fullName evidence="3">Uncharacterized protein</fullName>
    </submittedName>
</protein>
<feature type="compositionally biased region" description="Low complexity" evidence="1">
    <location>
        <begin position="30"/>
        <end position="39"/>
    </location>
</feature>
<dbReference type="Proteomes" id="UP000198510">
    <property type="component" value="Unassembled WGS sequence"/>
</dbReference>
<feature type="compositionally biased region" description="Polar residues" evidence="1">
    <location>
        <begin position="41"/>
        <end position="50"/>
    </location>
</feature>
<organism evidence="3 4">
    <name type="scientific">Catalinimonas alkaloidigena</name>
    <dbReference type="NCBI Taxonomy" id="1075417"/>
    <lineage>
        <taxon>Bacteria</taxon>
        <taxon>Pseudomonadati</taxon>
        <taxon>Bacteroidota</taxon>
        <taxon>Cytophagia</taxon>
        <taxon>Cytophagales</taxon>
        <taxon>Catalimonadaceae</taxon>
        <taxon>Catalinimonas</taxon>
    </lineage>
</organism>
<feature type="chain" id="PRO_5011495660" evidence="2">
    <location>
        <begin position="21"/>
        <end position="145"/>
    </location>
</feature>
<feature type="compositionally biased region" description="Basic and acidic residues" evidence="1">
    <location>
        <begin position="51"/>
        <end position="74"/>
    </location>
</feature>
<keyword evidence="2" id="KW-0732">Signal</keyword>
<proteinExistence type="predicted"/>
<dbReference type="EMBL" id="FNFO01000010">
    <property type="protein sequence ID" value="SDM05667.1"/>
    <property type="molecule type" value="Genomic_DNA"/>
</dbReference>
<reference evidence="3 4" key="1">
    <citation type="submission" date="2016-10" db="EMBL/GenBank/DDBJ databases">
        <authorList>
            <person name="de Groot N.N."/>
        </authorList>
    </citation>
    <scope>NUCLEOTIDE SEQUENCE [LARGE SCALE GENOMIC DNA]</scope>
    <source>
        <strain evidence="3 4">DSM 25186</strain>
    </source>
</reference>
<dbReference type="OrthoDB" id="893294at2"/>
<evidence type="ECO:0000256" key="2">
    <source>
        <dbReference type="SAM" id="SignalP"/>
    </source>
</evidence>
<evidence type="ECO:0000313" key="4">
    <source>
        <dbReference type="Proteomes" id="UP000198510"/>
    </source>
</evidence>
<sequence>MKRKHIIHTLLLAVGLSAAACNTRQDTTAETGTMTEAGDQNLISGSTSKTWHADKHTNAEGDNEKLSRTERKNDQMIFNADGTFSMNTRQEAAGGNWMYDRTSQTLSLQFSGENHTESFKVLSLEEDQMELEAADGSTLELEAEG</sequence>
<feature type="signal peptide" evidence="2">
    <location>
        <begin position="1"/>
        <end position="20"/>
    </location>
</feature>
<name>A0A1G9Q584_9BACT</name>
<evidence type="ECO:0000256" key="1">
    <source>
        <dbReference type="SAM" id="MobiDB-lite"/>
    </source>
</evidence>
<feature type="region of interest" description="Disordered" evidence="1">
    <location>
        <begin position="30"/>
        <end position="85"/>
    </location>
</feature>
<dbReference type="RefSeq" id="WP_143017410.1">
    <property type="nucleotide sequence ID" value="NZ_FNFO01000010.1"/>
</dbReference>
<accession>A0A1G9Q584</accession>
<evidence type="ECO:0000313" key="3">
    <source>
        <dbReference type="EMBL" id="SDM05667.1"/>
    </source>
</evidence>
<gene>
    <name evidence="3" type="ORF">SAMN05421823_11030</name>
</gene>
<dbReference type="PROSITE" id="PS51257">
    <property type="entry name" value="PROKAR_LIPOPROTEIN"/>
    <property type="match status" value="1"/>
</dbReference>